<comment type="similarity">
    <text evidence="2 6">Belongs to the SURF1 family.</text>
</comment>
<dbReference type="OrthoDB" id="9807214at2"/>
<name>A0A7J5BU66_9MICO</name>
<dbReference type="PANTHER" id="PTHR23427">
    <property type="entry name" value="SURFEIT LOCUS PROTEIN"/>
    <property type="match status" value="1"/>
</dbReference>
<dbReference type="InterPro" id="IPR045214">
    <property type="entry name" value="Surf1/Surf4"/>
</dbReference>
<evidence type="ECO:0000313" key="8">
    <source>
        <dbReference type="EMBL" id="KAB1657886.1"/>
    </source>
</evidence>
<dbReference type="PANTHER" id="PTHR23427:SF2">
    <property type="entry name" value="SURFEIT LOCUS PROTEIN 1"/>
    <property type="match status" value="1"/>
</dbReference>
<proteinExistence type="inferred from homology"/>
<evidence type="ECO:0000256" key="2">
    <source>
        <dbReference type="ARBA" id="ARBA00007165"/>
    </source>
</evidence>
<evidence type="ECO:0000256" key="5">
    <source>
        <dbReference type="ARBA" id="ARBA00023136"/>
    </source>
</evidence>
<dbReference type="AlphaFoldDB" id="A0A7J5BU66"/>
<gene>
    <name evidence="8" type="ORF">F8O01_07315</name>
</gene>
<evidence type="ECO:0000256" key="4">
    <source>
        <dbReference type="ARBA" id="ARBA00022989"/>
    </source>
</evidence>
<evidence type="ECO:0000256" key="3">
    <source>
        <dbReference type="ARBA" id="ARBA00022692"/>
    </source>
</evidence>
<dbReference type="Proteomes" id="UP000467240">
    <property type="component" value="Unassembled WGS sequence"/>
</dbReference>
<feature type="compositionally biased region" description="Basic and acidic residues" evidence="7">
    <location>
        <begin position="233"/>
        <end position="248"/>
    </location>
</feature>
<keyword evidence="5 6" id="KW-0472">Membrane</keyword>
<comment type="caution">
    <text evidence="8">The sequence shown here is derived from an EMBL/GenBank/DDBJ whole genome shotgun (WGS) entry which is preliminary data.</text>
</comment>
<feature type="region of interest" description="Disordered" evidence="7">
    <location>
        <begin position="233"/>
        <end position="271"/>
    </location>
</feature>
<keyword evidence="3 6" id="KW-0812">Transmembrane</keyword>
<dbReference type="CDD" id="cd06662">
    <property type="entry name" value="SURF1"/>
    <property type="match status" value="1"/>
</dbReference>
<organism evidence="8 9">
    <name type="scientific">Pseudoclavibacter chungangensis</name>
    <dbReference type="NCBI Taxonomy" id="587635"/>
    <lineage>
        <taxon>Bacteria</taxon>
        <taxon>Bacillati</taxon>
        <taxon>Actinomycetota</taxon>
        <taxon>Actinomycetes</taxon>
        <taxon>Micrococcales</taxon>
        <taxon>Microbacteriaceae</taxon>
        <taxon>Pseudoclavibacter</taxon>
    </lineage>
</organism>
<keyword evidence="6" id="KW-1003">Cell membrane</keyword>
<dbReference type="EMBL" id="WBJZ01000008">
    <property type="protein sequence ID" value="KAB1657886.1"/>
    <property type="molecule type" value="Genomic_DNA"/>
</dbReference>
<sequence>MGYFAVLVVFAVACGFLSHWQFERREEKVVENARITANYDREPVPIDDALPTLASYDASQEWTPVQLRGEYLVDEQVLARARPFGGYPGFEILTPFRTDDGRVFIVDRGWIPTGSTQDYPDAVPAPPEGPVVVVARLKPSEAQIPGRSAPEGQIATIHLPTFAERLGADRVYTGAYGLLAAESVPAETGSLTPRPELTEGNHLSYAFQWIIFAIIAATGLVLGIRNEYRHRNADDPKVREARRREAERRKRRRPTDSDIEDELLDSVPHER</sequence>
<comment type="subcellular location">
    <subcellularLocation>
        <location evidence="6">Cell membrane</location>
        <topology evidence="6">Multi-pass membrane protein</topology>
    </subcellularLocation>
    <subcellularLocation>
        <location evidence="1">Membrane</location>
    </subcellularLocation>
</comment>
<keyword evidence="9" id="KW-1185">Reference proteome</keyword>
<evidence type="ECO:0000256" key="1">
    <source>
        <dbReference type="ARBA" id="ARBA00004370"/>
    </source>
</evidence>
<reference evidence="8 9" key="1">
    <citation type="submission" date="2019-09" db="EMBL/GenBank/DDBJ databases">
        <title>Phylogeny of genus Pseudoclavibacter and closely related genus.</title>
        <authorList>
            <person name="Li Y."/>
        </authorList>
    </citation>
    <scope>NUCLEOTIDE SEQUENCE [LARGE SCALE GENOMIC DNA]</scope>
    <source>
        <strain evidence="8 9">DSM 23821</strain>
    </source>
</reference>
<keyword evidence="4 6" id="KW-1133">Transmembrane helix</keyword>
<evidence type="ECO:0000313" key="9">
    <source>
        <dbReference type="Proteomes" id="UP000467240"/>
    </source>
</evidence>
<dbReference type="PROSITE" id="PS50895">
    <property type="entry name" value="SURF1"/>
    <property type="match status" value="1"/>
</dbReference>
<dbReference type="Pfam" id="PF02104">
    <property type="entry name" value="SURF1"/>
    <property type="match status" value="1"/>
</dbReference>
<evidence type="ECO:0000256" key="6">
    <source>
        <dbReference type="RuleBase" id="RU363076"/>
    </source>
</evidence>
<accession>A0A7J5BU66</accession>
<dbReference type="InterPro" id="IPR002994">
    <property type="entry name" value="Surf1/Shy1"/>
</dbReference>
<dbReference type="GO" id="GO:0005886">
    <property type="term" value="C:plasma membrane"/>
    <property type="evidence" value="ECO:0007669"/>
    <property type="project" value="UniProtKB-SubCell"/>
</dbReference>
<protein>
    <recommendedName>
        <fullName evidence="6">SURF1-like protein</fullName>
    </recommendedName>
</protein>
<comment type="caution">
    <text evidence="6">Lacks conserved residue(s) required for the propagation of feature annotation.</text>
</comment>
<evidence type="ECO:0000256" key="7">
    <source>
        <dbReference type="SAM" id="MobiDB-lite"/>
    </source>
</evidence>
<feature type="transmembrane region" description="Helical" evidence="6">
    <location>
        <begin position="205"/>
        <end position="224"/>
    </location>
</feature>